<comment type="caution">
    <text evidence="2">The sequence shown here is derived from an EMBL/GenBank/DDBJ whole genome shotgun (WGS) entry which is preliminary data.</text>
</comment>
<reference evidence="2 3" key="1">
    <citation type="submission" date="2023-07" db="EMBL/GenBank/DDBJ databases">
        <title>Genomic Encyclopedia of Type Strains, Phase IV (KMG-IV): sequencing the most valuable type-strain genomes for metagenomic binning, comparative biology and taxonomic classification.</title>
        <authorList>
            <person name="Goeker M."/>
        </authorList>
    </citation>
    <scope>NUCLEOTIDE SEQUENCE [LARGE SCALE GENOMIC DNA]</scope>
    <source>
        <strain evidence="2 3">DSM 5896</strain>
    </source>
</reference>
<keyword evidence="1" id="KW-1133">Transmembrane helix</keyword>
<protein>
    <submittedName>
        <fullName evidence="2">Cytochrome bd-type quinol oxidase subunit 2</fullName>
    </submittedName>
</protein>
<name>A0ABU0FHY1_9HYPH</name>
<dbReference type="Proteomes" id="UP001237448">
    <property type="component" value="Unassembled WGS sequence"/>
</dbReference>
<evidence type="ECO:0000313" key="2">
    <source>
        <dbReference type="EMBL" id="MDQ0393947.1"/>
    </source>
</evidence>
<feature type="transmembrane region" description="Helical" evidence="1">
    <location>
        <begin position="56"/>
        <end position="75"/>
    </location>
</feature>
<keyword evidence="1" id="KW-0812">Transmembrane</keyword>
<dbReference type="RefSeq" id="WP_307430099.1">
    <property type="nucleotide sequence ID" value="NZ_JAUSVK010000001.1"/>
</dbReference>
<dbReference type="EMBL" id="JAUSVK010000001">
    <property type="protein sequence ID" value="MDQ0393947.1"/>
    <property type="molecule type" value="Genomic_DNA"/>
</dbReference>
<keyword evidence="3" id="KW-1185">Reference proteome</keyword>
<proteinExistence type="predicted"/>
<evidence type="ECO:0000313" key="3">
    <source>
        <dbReference type="Proteomes" id="UP001237448"/>
    </source>
</evidence>
<sequence length="78" mass="8443">MKKMVSWAFCLASTVVALGFGVALAILTFVLAGQAWLGLTSDGRYDAERFDTLAKQMPMAGLLFIGVTAVAYVQWKQP</sequence>
<organism evidence="2 3">
    <name type="scientific">Labrys monachus</name>
    <dbReference type="NCBI Taxonomy" id="217067"/>
    <lineage>
        <taxon>Bacteria</taxon>
        <taxon>Pseudomonadati</taxon>
        <taxon>Pseudomonadota</taxon>
        <taxon>Alphaproteobacteria</taxon>
        <taxon>Hyphomicrobiales</taxon>
        <taxon>Xanthobacteraceae</taxon>
        <taxon>Labrys</taxon>
    </lineage>
</organism>
<gene>
    <name evidence="2" type="ORF">J3R73_003739</name>
</gene>
<evidence type="ECO:0000256" key="1">
    <source>
        <dbReference type="SAM" id="Phobius"/>
    </source>
</evidence>
<accession>A0ABU0FHY1</accession>
<keyword evidence="1" id="KW-0472">Membrane</keyword>